<dbReference type="EMBL" id="KZ819333">
    <property type="protein sequence ID" value="PWN18901.1"/>
    <property type="molecule type" value="Genomic_DNA"/>
</dbReference>
<proteinExistence type="predicted"/>
<keyword evidence="6" id="KW-1185">Reference proteome</keyword>
<dbReference type="AlphaFoldDB" id="A0A316U350"/>
<sequence>MSALTHSVLAVILALAIFVSPLTTNVEAFTLTSPSSSFYWVAGETNTLNWKADAGDPEVFDVHLLDEDQKSLNGNFQVGNALKTKAGTAELQIINIPSGQYKMLFTNSSNYEKDKAQVYFTSDVFTVKPHGTPLGDAPPTGDGGSTSQQDGSSSPGANPGGGSSNSTSADAPNTAGQNSTSSVPKDSDGNATKATAPAPVVDHPTATAASGTAKNGTLTSGDSVNAAHGHDMQIYGASAMIAVVLLGSSFAMLG</sequence>
<reference evidence="5 6" key="1">
    <citation type="journal article" date="2018" name="Mol. Biol. Evol.">
        <title>Broad Genomic Sampling Reveals a Smut Pathogenic Ancestry of the Fungal Clade Ustilaginomycotina.</title>
        <authorList>
            <person name="Kijpornyongpan T."/>
            <person name="Mondo S.J."/>
            <person name="Barry K."/>
            <person name="Sandor L."/>
            <person name="Lee J."/>
            <person name="Lipzen A."/>
            <person name="Pangilinan J."/>
            <person name="LaButti K."/>
            <person name="Hainaut M."/>
            <person name="Henrissat B."/>
            <person name="Grigoriev I.V."/>
            <person name="Spatafora J.W."/>
            <person name="Aime M.C."/>
        </authorList>
    </citation>
    <scope>NUCLEOTIDE SEQUENCE [LARGE SCALE GENOMIC DNA]</scope>
    <source>
        <strain evidence="5 6">MCA 4718</strain>
    </source>
</reference>
<evidence type="ECO:0000259" key="4">
    <source>
        <dbReference type="Pfam" id="PF10342"/>
    </source>
</evidence>
<accession>A0A316U350</accession>
<dbReference type="InterPro" id="IPR018466">
    <property type="entry name" value="Kre9/Knh1-like_N"/>
</dbReference>
<dbReference type="GeneID" id="37016221"/>
<evidence type="ECO:0000256" key="1">
    <source>
        <dbReference type="ARBA" id="ARBA00022729"/>
    </source>
</evidence>
<organism evidence="5 6">
    <name type="scientific">Pseudomicrostroma glucosiphilum</name>
    <dbReference type="NCBI Taxonomy" id="1684307"/>
    <lineage>
        <taxon>Eukaryota</taxon>
        <taxon>Fungi</taxon>
        <taxon>Dikarya</taxon>
        <taxon>Basidiomycota</taxon>
        <taxon>Ustilaginomycotina</taxon>
        <taxon>Exobasidiomycetes</taxon>
        <taxon>Microstromatales</taxon>
        <taxon>Microstromatales incertae sedis</taxon>
        <taxon>Pseudomicrostroma</taxon>
    </lineage>
</organism>
<keyword evidence="1 3" id="KW-0732">Signal</keyword>
<evidence type="ECO:0000256" key="3">
    <source>
        <dbReference type="SAM" id="SignalP"/>
    </source>
</evidence>
<evidence type="ECO:0000313" key="5">
    <source>
        <dbReference type="EMBL" id="PWN18901.1"/>
    </source>
</evidence>
<gene>
    <name evidence="5" type="ORF">BCV69DRAFT_300693</name>
</gene>
<feature type="compositionally biased region" description="Polar residues" evidence="2">
    <location>
        <begin position="170"/>
        <end position="193"/>
    </location>
</feature>
<dbReference type="Proteomes" id="UP000245942">
    <property type="component" value="Unassembled WGS sequence"/>
</dbReference>
<protein>
    <recommendedName>
        <fullName evidence="4">Yeast cell wall synthesis Kre9/Knh1-like N-terminal domain-containing protein</fullName>
    </recommendedName>
</protein>
<dbReference type="RefSeq" id="XP_025346061.1">
    <property type="nucleotide sequence ID" value="XM_025494487.1"/>
</dbReference>
<dbReference type="STRING" id="1684307.A0A316U350"/>
<name>A0A316U350_9BASI</name>
<feature type="region of interest" description="Disordered" evidence="2">
    <location>
        <begin position="130"/>
        <end position="218"/>
    </location>
</feature>
<dbReference type="Pfam" id="PF10342">
    <property type="entry name" value="Kre9_KNH"/>
    <property type="match status" value="1"/>
</dbReference>
<feature type="compositionally biased region" description="Polar residues" evidence="2">
    <location>
        <begin position="207"/>
        <end position="218"/>
    </location>
</feature>
<feature type="compositionally biased region" description="Low complexity" evidence="2">
    <location>
        <begin position="145"/>
        <end position="157"/>
    </location>
</feature>
<feature type="domain" description="Yeast cell wall synthesis Kre9/Knh1-like N-terminal" evidence="4">
    <location>
        <begin position="33"/>
        <end position="114"/>
    </location>
</feature>
<feature type="signal peptide" evidence="3">
    <location>
        <begin position="1"/>
        <end position="28"/>
    </location>
</feature>
<evidence type="ECO:0000313" key="6">
    <source>
        <dbReference type="Proteomes" id="UP000245942"/>
    </source>
</evidence>
<feature type="chain" id="PRO_5016399997" description="Yeast cell wall synthesis Kre9/Knh1-like N-terminal domain-containing protein" evidence="3">
    <location>
        <begin position="29"/>
        <end position="254"/>
    </location>
</feature>
<evidence type="ECO:0000256" key="2">
    <source>
        <dbReference type="SAM" id="MobiDB-lite"/>
    </source>
</evidence>
<dbReference type="OrthoDB" id="5420143at2759"/>